<dbReference type="Proteomes" id="UP001500571">
    <property type="component" value="Unassembled WGS sequence"/>
</dbReference>
<keyword evidence="2" id="KW-0472">Membrane</keyword>
<comment type="caution">
    <text evidence="3">The sequence shown here is derived from an EMBL/GenBank/DDBJ whole genome shotgun (WGS) entry which is preliminary data.</text>
</comment>
<proteinExistence type="predicted"/>
<evidence type="ECO:0000313" key="3">
    <source>
        <dbReference type="EMBL" id="GAA1946783.1"/>
    </source>
</evidence>
<feature type="transmembrane region" description="Helical" evidence="2">
    <location>
        <begin position="42"/>
        <end position="62"/>
    </location>
</feature>
<evidence type="ECO:0000256" key="2">
    <source>
        <dbReference type="SAM" id="Phobius"/>
    </source>
</evidence>
<evidence type="ECO:0008006" key="5">
    <source>
        <dbReference type="Google" id="ProtNLM"/>
    </source>
</evidence>
<feature type="region of interest" description="Disordered" evidence="1">
    <location>
        <begin position="67"/>
        <end position="92"/>
    </location>
</feature>
<accession>A0ABP5BMP5</accession>
<gene>
    <name evidence="3" type="ORF">GCM10009798_02260</name>
</gene>
<keyword evidence="2" id="KW-1133">Transmembrane helix</keyword>
<protein>
    <recommendedName>
        <fullName evidence="5">Serine/threonine protein kinase</fullName>
    </recommendedName>
</protein>
<sequence length="202" mass="20712">MPDITEDSWADLLERAIGAPPGGPRPDAVIAAGHRAVRRRQVATGAGAAVAIVAVVGLTIALRPGSSGQTGAPYAAEPTSTASAPPPPTATPPVTAVVTPQGADQVVVGPRYATWGPDGLVATHGAKILGQRAHVTFARFAGPGVRTAAARVRAADGTIWYVVAREQGDPQLINVADSAQWTSLDQFISWAQAKYRSGEGLL</sequence>
<dbReference type="RefSeq" id="WP_344041539.1">
    <property type="nucleotide sequence ID" value="NZ_BAAAPB010000001.1"/>
</dbReference>
<keyword evidence="2" id="KW-0812">Transmembrane</keyword>
<name>A0ABP5BMP5_9ACTN</name>
<reference evidence="4" key="1">
    <citation type="journal article" date="2019" name="Int. J. Syst. Evol. Microbiol.">
        <title>The Global Catalogue of Microorganisms (GCM) 10K type strain sequencing project: providing services to taxonomists for standard genome sequencing and annotation.</title>
        <authorList>
            <consortium name="The Broad Institute Genomics Platform"/>
            <consortium name="The Broad Institute Genome Sequencing Center for Infectious Disease"/>
            <person name="Wu L."/>
            <person name="Ma J."/>
        </authorList>
    </citation>
    <scope>NUCLEOTIDE SEQUENCE [LARGE SCALE GENOMIC DNA]</scope>
    <source>
        <strain evidence="4">JCM 15309</strain>
    </source>
</reference>
<organism evidence="3 4">
    <name type="scientific">Nocardioides panacihumi</name>
    <dbReference type="NCBI Taxonomy" id="400774"/>
    <lineage>
        <taxon>Bacteria</taxon>
        <taxon>Bacillati</taxon>
        <taxon>Actinomycetota</taxon>
        <taxon>Actinomycetes</taxon>
        <taxon>Propionibacteriales</taxon>
        <taxon>Nocardioidaceae</taxon>
        <taxon>Nocardioides</taxon>
    </lineage>
</organism>
<feature type="compositionally biased region" description="Low complexity" evidence="1">
    <location>
        <begin position="72"/>
        <end position="83"/>
    </location>
</feature>
<keyword evidence="4" id="KW-1185">Reference proteome</keyword>
<dbReference type="EMBL" id="BAAAPB010000001">
    <property type="protein sequence ID" value="GAA1946783.1"/>
    <property type="molecule type" value="Genomic_DNA"/>
</dbReference>
<evidence type="ECO:0000313" key="4">
    <source>
        <dbReference type="Proteomes" id="UP001500571"/>
    </source>
</evidence>
<evidence type="ECO:0000256" key="1">
    <source>
        <dbReference type="SAM" id="MobiDB-lite"/>
    </source>
</evidence>